<organism evidence="3 4">
    <name type="scientific">Rahnella ecdela</name>
    <dbReference type="NCBI Taxonomy" id="2816250"/>
    <lineage>
        <taxon>Bacteria</taxon>
        <taxon>Pseudomonadati</taxon>
        <taxon>Pseudomonadota</taxon>
        <taxon>Gammaproteobacteria</taxon>
        <taxon>Enterobacterales</taxon>
        <taxon>Yersiniaceae</taxon>
        <taxon>Rahnella</taxon>
    </lineage>
</organism>
<evidence type="ECO:0000256" key="1">
    <source>
        <dbReference type="SAM" id="Phobius"/>
    </source>
</evidence>
<keyword evidence="1" id="KW-0812">Transmembrane</keyword>
<keyword evidence="2" id="KW-0732">Signal</keyword>
<accession>A0ABS6L9R5</accession>
<feature type="transmembrane region" description="Helical" evidence="1">
    <location>
        <begin position="61"/>
        <end position="80"/>
    </location>
</feature>
<feature type="chain" id="PRO_5045876666" evidence="2">
    <location>
        <begin position="26"/>
        <end position="194"/>
    </location>
</feature>
<dbReference type="PIRSF" id="PIRSF016919">
    <property type="entry name" value="HupE_UreJ"/>
    <property type="match status" value="1"/>
</dbReference>
<reference evidence="3 4" key="1">
    <citation type="submission" date="2021-03" db="EMBL/GenBank/DDBJ databases">
        <title>Five novel Rahnella species.</title>
        <authorList>
            <person name="Brady C."/>
            <person name="Asselin J."/>
            <person name="Beer S."/>
            <person name="Bruberg M.B."/>
            <person name="Crampton B."/>
            <person name="Venter S."/>
            <person name="Arnold D."/>
            <person name="Denman S."/>
        </authorList>
    </citation>
    <scope>NUCLEOTIDE SEQUENCE [LARGE SCALE GENOMIC DNA]</scope>
    <source>
        <strain evidence="3 4">FRB 231</strain>
    </source>
</reference>
<keyword evidence="1" id="KW-1133">Transmembrane helix</keyword>
<proteinExistence type="predicted"/>
<dbReference type="EMBL" id="JAFMOY010000095">
    <property type="protein sequence ID" value="MBU9843674.1"/>
    <property type="molecule type" value="Genomic_DNA"/>
</dbReference>
<feature type="transmembrane region" description="Helical" evidence="1">
    <location>
        <begin position="86"/>
        <end position="105"/>
    </location>
</feature>
<sequence length="194" mass="20588">MTINKTLINFILMLAPLLMMNTAHAHSSAEASGWMHPLSGMDHLLAMLSVGAWSSQIGGKAIWIVPSAFVCFMFTGGLIGFEHIEIPGTEVGVSLSVVLLGLAISAKKILPVYLAAAATALFGIFHGYAHGYEMPLMQNKATYTLGFLATTAMLHVVGAVSAHYLLKTASGDKLLRSIGAMSTLCGLYLVYTVI</sequence>
<feature type="transmembrane region" description="Helical" evidence="1">
    <location>
        <begin position="174"/>
        <end position="191"/>
    </location>
</feature>
<evidence type="ECO:0000256" key="2">
    <source>
        <dbReference type="SAM" id="SignalP"/>
    </source>
</evidence>
<gene>
    <name evidence="3" type="ORF">J1784_01305</name>
</gene>
<evidence type="ECO:0000313" key="3">
    <source>
        <dbReference type="EMBL" id="MBU9843674.1"/>
    </source>
</evidence>
<keyword evidence="1" id="KW-0472">Membrane</keyword>
<dbReference type="RefSeq" id="WP_217147723.1">
    <property type="nucleotide sequence ID" value="NZ_JAFMOY010000095.1"/>
</dbReference>
<protein>
    <submittedName>
        <fullName evidence="3">HupE/UreJ family protein</fullName>
    </submittedName>
</protein>
<dbReference type="Proteomes" id="UP000739284">
    <property type="component" value="Unassembled WGS sequence"/>
</dbReference>
<feature type="signal peptide" evidence="2">
    <location>
        <begin position="1"/>
        <end position="25"/>
    </location>
</feature>
<dbReference type="InterPro" id="IPR007038">
    <property type="entry name" value="HupE_UreJ"/>
</dbReference>
<feature type="transmembrane region" description="Helical" evidence="1">
    <location>
        <begin position="141"/>
        <end position="162"/>
    </location>
</feature>
<feature type="transmembrane region" description="Helical" evidence="1">
    <location>
        <begin position="112"/>
        <end position="129"/>
    </location>
</feature>
<dbReference type="Pfam" id="PF04955">
    <property type="entry name" value="HupE_UreJ"/>
    <property type="match status" value="1"/>
</dbReference>
<name>A0ABS6L9R5_9GAMM</name>
<evidence type="ECO:0000313" key="4">
    <source>
        <dbReference type="Proteomes" id="UP000739284"/>
    </source>
</evidence>
<comment type="caution">
    <text evidence="3">The sequence shown here is derived from an EMBL/GenBank/DDBJ whole genome shotgun (WGS) entry which is preliminary data.</text>
</comment>
<keyword evidence="4" id="KW-1185">Reference proteome</keyword>